<dbReference type="InterPro" id="IPR004089">
    <property type="entry name" value="MCPsignal_dom"/>
</dbReference>
<dbReference type="KEGG" id="amar:AMRN_1790"/>
<keyword evidence="15" id="KW-1185">Reference proteome</keyword>
<dbReference type="PROSITE" id="PS50111">
    <property type="entry name" value="CHEMOTAXIS_TRANSDUC_2"/>
    <property type="match status" value="1"/>
</dbReference>
<dbReference type="GO" id="GO:0006935">
    <property type="term" value="P:chemotaxis"/>
    <property type="evidence" value="ECO:0007669"/>
    <property type="project" value="UniProtKB-KW"/>
</dbReference>
<keyword evidence="3" id="KW-0145">Chemotaxis</keyword>
<dbReference type="EMBL" id="CP032101">
    <property type="protein sequence ID" value="AXX87518.1"/>
    <property type="molecule type" value="Genomic_DNA"/>
</dbReference>
<dbReference type="SMART" id="SM01049">
    <property type="entry name" value="Cache_2"/>
    <property type="match status" value="1"/>
</dbReference>
<dbReference type="InterPro" id="IPR033480">
    <property type="entry name" value="sCache_2"/>
</dbReference>
<dbReference type="SMART" id="SM00283">
    <property type="entry name" value="MA"/>
    <property type="match status" value="1"/>
</dbReference>
<evidence type="ECO:0000256" key="9">
    <source>
        <dbReference type="SAM" id="Coils"/>
    </source>
</evidence>
<evidence type="ECO:0000313" key="14">
    <source>
        <dbReference type="EMBL" id="PHO16177.1"/>
    </source>
</evidence>
<dbReference type="Gene3D" id="3.30.450.20">
    <property type="entry name" value="PAS domain"/>
    <property type="match status" value="1"/>
</dbReference>
<accession>A0A347TLP0</accession>
<dbReference type="Proteomes" id="UP000264693">
    <property type="component" value="Chromosome"/>
</dbReference>
<evidence type="ECO:0000313" key="13">
    <source>
        <dbReference type="EMBL" id="AXX87518.1"/>
    </source>
</evidence>
<gene>
    <name evidence="13" type="ORF">AMRN_1790</name>
    <name evidence="14" type="ORF">CPH92_03105</name>
</gene>
<dbReference type="PANTHER" id="PTHR43531">
    <property type="entry name" value="PROTEIN ICFG"/>
    <property type="match status" value="1"/>
</dbReference>
<dbReference type="GO" id="GO:0007165">
    <property type="term" value="P:signal transduction"/>
    <property type="evidence" value="ECO:0007669"/>
    <property type="project" value="UniProtKB-KW"/>
</dbReference>
<dbReference type="PROSITE" id="PS50885">
    <property type="entry name" value="HAMP"/>
    <property type="match status" value="1"/>
</dbReference>
<sequence>MAMFNSIKSKLLTLVVLPVFFAILITTIITVNLTYKNSEETVNDFESSVVNEKKELLKNQIMTIHTIVQGVINSSDTKKEAKEKVIELISKARFLDGSGYFFAYEKKQDGYYFGFHGAKPELNGTKTDLSKTDIKGFAFREALVENAKDDNHFVEYFYKKPNTNKLIKKMAFSKNIDKFNWTLVTGIYLDDVQEKVIKIEKRVDDNVSSLIITLISIIVVILIILVLIVSYISKVSLIQPLEVFEKGLLSFLSFLNKEKKSVELIEVTTKDEIGKMTKQINENIKKIKQTIEQDDIVLQDVSKVVSDVSSGILSNRVKATTSNAVINELTHDLNIMITNLETTIMHTIEVLKSYEQRDFTKVTNMSCEGHLCTLMSGVNNLGIEISKMLNINLHNGETLRESSDTLSSNMNRLSTSANEEAVSLEESAANLEEITQTMRENSKYTNELAKNSNTLKDEVSKGKELSRKTTNSMEDINNHVQAIIESITIIDQISFQTNILSLNAAVEAATAGEAGKGFAVVAAEVRNLANRSAQAASKIKELVESATISTTSGKEVVEQMYKGFESLNDNIIHTTKIVETVTTNSSEQMKGLEQINSAISQLDKTTQENALIATQTNEVVKTVEGMSKEIENEVKKNKFIQK</sequence>
<evidence type="ECO:0000259" key="12">
    <source>
        <dbReference type="PROSITE" id="PS50885"/>
    </source>
</evidence>
<dbReference type="Gene3D" id="6.10.340.10">
    <property type="match status" value="1"/>
</dbReference>
<keyword evidence="8" id="KW-0807">Transducer</keyword>
<dbReference type="InterPro" id="IPR003660">
    <property type="entry name" value="HAMP_dom"/>
</dbReference>
<evidence type="ECO:0000256" key="3">
    <source>
        <dbReference type="ARBA" id="ARBA00022500"/>
    </source>
</evidence>
<comment type="subcellular location">
    <subcellularLocation>
        <location evidence="1">Cell membrane</location>
        <topology evidence="1">Multi-pass membrane protein</topology>
    </subcellularLocation>
</comment>
<proteinExistence type="inferred from homology"/>
<feature type="transmembrane region" description="Helical" evidence="10">
    <location>
        <begin position="12"/>
        <end position="35"/>
    </location>
</feature>
<feature type="coiled-coil region" evidence="9">
    <location>
        <begin position="414"/>
        <end position="441"/>
    </location>
</feature>
<dbReference type="GO" id="GO:0005886">
    <property type="term" value="C:plasma membrane"/>
    <property type="evidence" value="ECO:0007669"/>
    <property type="project" value="UniProtKB-SubCell"/>
</dbReference>
<evidence type="ECO:0000256" key="7">
    <source>
        <dbReference type="ARBA" id="ARBA00029447"/>
    </source>
</evidence>
<comment type="similarity">
    <text evidence="7">Belongs to the methyl-accepting chemotaxis (MCP) protein family.</text>
</comment>
<keyword evidence="4 10" id="KW-0812">Transmembrane</keyword>
<dbReference type="EMBL" id="NXAO01000013">
    <property type="protein sequence ID" value="PHO16177.1"/>
    <property type="molecule type" value="Genomic_DNA"/>
</dbReference>
<evidence type="ECO:0000256" key="5">
    <source>
        <dbReference type="ARBA" id="ARBA00022989"/>
    </source>
</evidence>
<keyword evidence="6 10" id="KW-0472">Membrane</keyword>
<dbReference type="Proteomes" id="UP000224740">
    <property type="component" value="Unassembled WGS sequence"/>
</dbReference>
<dbReference type="Gene3D" id="1.10.287.950">
    <property type="entry name" value="Methyl-accepting chemotaxis protein"/>
    <property type="match status" value="1"/>
</dbReference>
<evidence type="ECO:0000256" key="6">
    <source>
        <dbReference type="ARBA" id="ARBA00023136"/>
    </source>
</evidence>
<keyword evidence="2" id="KW-1003">Cell membrane</keyword>
<reference evidence="14" key="2">
    <citation type="submission" date="2017-09" db="EMBL/GenBank/DDBJ databases">
        <authorList>
            <person name="Perez-Cataluna A."/>
            <person name="Figueras M.J."/>
            <person name="Salas-Masso N."/>
        </authorList>
    </citation>
    <scope>NUCLEOTIDE SEQUENCE</scope>
    <source>
        <strain evidence="14">CECT 7727</strain>
    </source>
</reference>
<reference evidence="15" key="1">
    <citation type="submission" date="2017-09" db="EMBL/GenBank/DDBJ databases">
        <title>Arcobacter canalis sp. nov., a new species isolated from a water canal contaminated with urban sewage.</title>
        <authorList>
            <person name="Perez-Cataluna A."/>
            <person name="Salas-Masso N."/>
            <person name="Figueras M.J."/>
        </authorList>
    </citation>
    <scope>NUCLEOTIDE SEQUENCE [LARGE SCALE GENOMIC DNA]</scope>
    <source>
        <strain evidence="15">CECT 7727</strain>
    </source>
</reference>
<dbReference type="Pfam" id="PF00015">
    <property type="entry name" value="MCPsignal"/>
    <property type="match status" value="1"/>
</dbReference>
<evidence type="ECO:0000256" key="1">
    <source>
        <dbReference type="ARBA" id="ARBA00004651"/>
    </source>
</evidence>
<keyword evidence="5 10" id="KW-1133">Transmembrane helix</keyword>
<feature type="domain" description="Methyl-accepting transducer" evidence="11">
    <location>
        <begin position="395"/>
        <end position="624"/>
    </location>
</feature>
<dbReference type="InterPro" id="IPR051310">
    <property type="entry name" value="MCP_chemotaxis"/>
</dbReference>
<name>A0A347TLP0_9BACT</name>
<dbReference type="PANTHER" id="PTHR43531:SF11">
    <property type="entry name" value="METHYL-ACCEPTING CHEMOTAXIS PROTEIN 3"/>
    <property type="match status" value="1"/>
</dbReference>
<feature type="transmembrane region" description="Helical" evidence="10">
    <location>
        <begin position="207"/>
        <end position="232"/>
    </location>
</feature>
<evidence type="ECO:0000256" key="10">
    <source>
        <dbReference type="SAM" id="Phobius"/>
    </source>
</evidence>
<evidence type="ECO:0000256" key="4">
    <source>
        <dbReference type="ARBA" id="ARBA00022692"/>
    </source>
</evidence>
<dbReference type="AlphaFoldDB" id="A0A347TLP0"/>
<evidence type="ECO:0000313" key="15">
    <source>
        <dbReference type="Proteomes" id="UP000224740"/>
    </source>
</evidence>
<evidence type="ECO:0000313" key="16">
    <source>
        <dbReference type="Proteomes" id="UP000264693"/>
    </source>
</evidence>
<evidence type="ECO:0000256" key="8">
    <source>
        <dbReference type="PROSITE-ProRule" id="PRU00284"/>
    </source>
</evidence>
<feature type="domain" description="HAMP" evidence="12">
    <location>
        <begin position="298"/>
        <end position="345"/>
    </location>
</feature>
<protein>
    <submittedName>
        <fullName evidence="13">Cache sensor-containing MCP-domain signal transduction protein</fullName>
    </submittedName>
    <submittedName>
        <fullName evidence="14">Chemotaxis protein</fullName>
    </submittedName>
</protein>
<evidence type="ECO:0000256" key="2">
    <source>
        <dbReference type="ARBA" id="ARBA00022475"/>
    </source>
</evidence>
<dbReference type="SUPFAM" id="SSF58104">
    <property type="entry name" value="Methyl-accepting chemotaxis protein (MCP) signaling domain"/>
    <property type="match status" value="1"/>
</dbReference>
<keyword evidence="9" id="KW-0175">Coiled coil</keyword>
<dbReference type="Pfam" id="PF17200">
    <property type="entry name" value="sCache_2"/>
    <property type="match status" value="1"/>
</dbReference>
<evidence type="ECO:0000259" key="11">
    <source>
        <dbReference type="PROSITE" id="PS50111"/>
    </source>
</evidence>
<reference evidence="13 16" key="3">
    <citation type="submission" date="2018-08" db="EMBL/GenBank/DDBJ databases">
        <title>Complete genome of the Arcobacter marinus type strain JCM 15502.</title>
        <authorList>
            <person name="Miller W.G."/>
            <person name="Yee E."/>
            <person name="Huynh S."/>
            <person name="Parker C.T."/>
        </authorList>
    </citation>
    <scope>NUCLEOTIDE SEQUENCE [LARGE SCALE GENOMIC DNA]</scope>
    <source>
        <strain evidence="13 16">JCM 15502</strain>
    </source>
</reference>
<organism evidence="13 16">
    <name type="scientific">Malaciobacter marinus</name>
    <dbReference type="NCBI Taxonomy" id="505249"/>
    <lineage>
        <taxon>Bacteria</taxon>
        <taxon>Pseudomonadati</taxon>
        <taxon>Campylobacterota</taxon>
        <taxon>Epsilonproteobacteria</taxon>
        <taxon>Campylobacterales</taxon>
        <taxon>Arcobacteraceae</taxon>
        <taxon>Malaciobacter</taxon>
    </lineage>
</organism>